<accession>A0A6G9ZH23</accession>
<evidence type="ECO:0000313" key="2">
    <source>
        <dbReference type="Proteomes" id="UP000500953"/>
    </source>
</evidence>
<organism evidence="1 2">
    <name type="scientific">Nocardia terpenica</name>
    <dbReference type="NCBI Taxonomy" id="455432"/>
    <lineage>
        <taxon>Bacteria</taxon>
        <taxon>Bacillati</taxon>
        <taxon>Actinomycetota</taxon>
        <taxon>Actinomycetes</taxon>
        <taxon>Mycobacteriales</taxon>
        <taxon>Nocardiaceae</taxon>
        <taxon>Nocardia</taxon>
    </lineage>
</organism>
<dbReference type="NCBIfam" id="NF033179">
    <property type="entry name" value="TnsA_like_Actin"/>
    <property type="match status" value="1"/>
</dbReference>
<dbReference type="AlphaFoldDB" id="A0A6G9ZH23"/>
<keyword evidence="1" id="KW-0378">Hydrolase</keyword>
<dbReference type="EMBL" id="CP046173">
    <property type="protein sequence ID" value="QIS24760.1"/>
    <property type="molecule type" value="Genomic_DNA"/>
</dbReference>
<dbReference type="Proteomes" id="UP000500953">
    <property type="component" value="Chromosome"/>
</dbReference>
<dbReference type="GO" id="GO:0004519">
    <property type="term" value="F:endonuclease activity"/>
    <property type="evidence" value="ECO:0007669"/>
    <property type="project" value="UniProtKB-KW"/>
</dbReference>
<protein>
    <submittedName>
        <fullName evidence="1">TnsA-like heteromeric transposase endonuclease subunit</fullName>
    </submittedName>
</protein>
<keyword evidence="1" id="KW-0255">Endonuclease</keyword>
<evidence type="ECO:0000313" key="1">
    <source>
        <dbReference type="EMBL" id="QIS24760.1"/>
    </source>
</evidence>
<sequence length="244" mass="27472">MGYRFALRYLVCDDSRVQERRVPLAAVDWKTRFERAIPVREFPSYAGQRSFQGDWWASTFGDFVGFESWLERDQVMVMDQAPDVVAFASQPFWLSWTGDGERRRRHVPDYFARLADGTGAVIDVRADDAIEPEDAEAFAATALACASVGWIYRRVGELEPVLAANLRWLAGYRHPRCRNADYAGALMRLFMEPSPLLRTAERAGDRIAVLPVLFHLLWAGALTADLTVAPLSAATMVTTTGEHR</sequence>
<name>A0A6G9ZH23_9NOCA</name>
<gene>
    <name evidence="1" type="ORF">F6W96_39885</name>
</gene>
<reference evidence="1 2" key="1">
    <citation type="journal article" date="2019" name="ACS Chem. Biol.">
        <title>Identification and Mobilization of a Cryptic Antibiotic Biosynthesis Gene Locus from a Human-Pathogenic Nocardia Isolate.</title>
        <authorList>
            <person name="Herisse M."/>
            <person name="Ishida K."/>
            <person name="Porter J.L."/>
            <person name="Howden B."/>
            <person name="Hertweck C."/>
            <person name="Stinear T.P."/>
            <person name="Pidot S.J."/>
        </authorList>
    </citation>
    <scope>NUCLEOTIDE SEQUENCE [LARGE SCALE GENOMIC DNA]</scope>
    <source>
        <strain evidence="1 2">AUSMDU00012715</strain>
    </source>
</reference>
<dbReference type="InterPro" id="IPR048000">
    <property type="entry name" value="TnsA-like"/>
</dbReference>
<keyword evidence="1" id="KW-0540">Nuclease</keyword>
<proteinExistence type="predicted"/>